<dbReference type="Proteomes" id="UP000185622">
    <property type="component" value="Chromosome"/>
</dbReference>
<sequence>MELSEADPKGLIRESFKIDGITMEECRSIFMDWALSLGPGMDASEAMRTVLAAYQAPPEHPMTRVLEEGLTRESAPPMRRGGWRARRP</sequence>
<proteinExistence type="predicted"/>
<organism evidence="2 3">
    <name type="scientific">Thioclava nitratireducens</name>
    <dbReference type="NCBI Taxonomy" id="1915078"/>
    <lineage>
        <taxon>Bacteria</taxon>
        <taxon>Pseudomonadati</taxon>
        <taxon>Pseudomonadota</taxon>
        <taxon>Alphaproteobacteria</taxon>
        <taxon>Rhodobacterales</taxon>
        <taxon>Paracoccaceae</taxon>
        <taxon>Thioclava</taxon>
    </lineage>
</organism>
<protein>
    <submittedName>
        <fullName evidence="2">Uncharacterized protein</fullName>
    </submittedName>
</protein>
<feature type="region of interest" description="Disordered" evidence="1">
    <location>
        <begin position="66"/>
        <end position="88"/>
    </location>
</feature>
<dbReference type="RefSeq" id="WP_075775741.1">
    <property type="nucleotide sequence ID" value="NZ_CP019437.1"/>
</dbReference>
<gene>
    <name evidence="2" type="ORF">BMG03_14135</name>
</gene>
<keyword evidence="3" id="KW-1185">Reference proteome</keyword>
<evidence type="ECO:0000313" key="2">
    <source>
        <dbReference type="EMBL" id="AQS49906.1"/>
    </source>
</evidence>
<accession>A0ABN4XK39</accession>
<dbReference type="EMBL" id="CP019437">
    <property type="protein sequence ID" value="AQS49906.1"/>
    <property type="molecule type" value="Genomic_DNA"/>
</dbReference>
<evidence type="ECO:0000256" key="1">
    <source>
        <dbReference type="SAM" id="MobiDB-lite"/>
    </source>
</evidence>
<reference evidence="2 3" key="1">
    <citation type="submission" date="2017-01" db="EMBL/GenBank/DDBJ databases">
        <title>The complete genome sequence of a sulfur-oxidizing marine bacterium Thioclava sp. 25B10_4T.</title>
        <authorList>
            <person name="Liu Y."/>
            <person name="Lai Q."/>
            <person name="Shao Z."/>
        </authorList>
    </citation>
    <scope>NUCLEOTIDE SEQUENCE [LARGE SCALE GENOMIC DNA]</scope>
    <source>
        <strain evidence="2 3">25B10_4</strain>
    </source>
</reference>
<evidence type="ECO:0000313" key="3">
    <source>
        <dbReference type="Proteomes" id="UP000185622"/>
    </source>
</evidence>
<name>A0ABN4XK39_9RHOB</name>